<accession>A0ABV7F1I7</accession>
<sequence>MGSSLPVVFLVLGLKAAPIAQADADALLTVMTGMFGVAAMAVQNAASRLLFGALSPTTVMTGNVTQVVIDAVDILRNVGNRIGQHRRA</sequence>
<dbReference type="EMBL" id="JBHRTP010000038">
    <property type="protein sequence ID" value="MFC3108770.1"/>
    <property type="molecule type" value="Genomic_DNA"/>
</dbReference>
<dbReference type="Pfam" id="PF06912">
    <property type="entry name" value="DUF1275"/>
    <property type="match status" value="1"/>
</dbReference>
<proteinExistence type="predicted"/>
<dbReference type="Proteomes" id="UP001595530">
    <property type="component" value="Unassembled WGS sequence"/>
</dbReference>
<feature type="chain" id="PRO_5046634039" evidence="1">
    <location>
        <begin position="23"/>
        <end position="88"/>
    </location>
</feature>
<comment type="caution">
    <text evidence="2">The sequence shown here is derived from an EMBL/GenBank/DDBJ whole genome shotgun (WGS) entry which is preliminary data.</text>
</comment>
<evidence type="ECO:0000313" key="3">
    <source>
        <dbReference type="Proteomes" id="UP001595530"/>
    </source>
</evidence>
<keyword evidence="3" id="KW-1185">Reference proteome</keyword>
<feature type="signal peptide" evidence="1">
    <location>
        <begin position="1"/>
        <end position="22"/>
    </location>
</feature>
<evidence type="ECO:0000313" key="2">
    <source>
        <dbReference type="EMBL" id="MFC3108770.1"/>
    </source>
</evidence>
<reference evidence="3" key="1">
    <citation type="journal article" date="2019" name="Int. J. Syst. Evol. Microbiol.">
        <title>The Global Catalogue of Microorganisms (GCM) 10K type strain sequencing project: providing services to taxonomists for standard genome sequencing and annotation.</title>
        <authorList>
            <consortium name="The Broad Institute Genomics Platform"/>
            <consortium name="The Broad Institute Genome Sequencing Center for Infectious Disease"/>
            <person name="Wu L."/>
            <person name="Ma J."/>
        </authorList>
    </citation>
    <scope>NUCLEOTIDE SEQUENCE [LARGE SCALE GENOMIC DNA]</scope>
    <source>
        <strain evidence="3">KCTC 42986</strain>
    </source>
</reference>
<keyword evidence="1" id="KW-0732">Signal</keyword>
<dbReference type="RefSeq" id="WP_390331665.1">
    <property type="nucleotide sequence ID" value="NZ_JBHRTP010000038.1"/>
</dbReference>
<name>A0ABV7F1I7_9BURK</name>
<organism evidence="2 3">
    <name type="scientific">Undibacterium arcticum</name>
    <dbReference type="NCBI Taxonomy" id="1762892"/>
    <lineage>
        <taxon>Bacteria</taxon>
        <taxon>Pseudomonadati</taxon>
        <taxon>Pseudomonadota</taxon>
        <taxon>Betaproteobacteria</taxon>
        <taxon>Burkholderiales</taxon>
        <taxon>Oxalobacteraceae</taxon>
        <taxon>Undibacterium</taxon>
    </lineage>
</organism>
<protein>
    <submittedName>
        <fullName evidence="2">DUF1275 family protein</fullName>
    </submittedName>
</protein>
<gene>
    <name evidence="2" type="ORF">ACFOFO_12490</name>
</gene>
<dbReference type="InterPro" id="IPR010699">
    <property type="entry name" value="DUF1275"/>
</dbReference>
<evidence type="ECO:0000256" key="1">
    <source>
        <dbReference type="SAM" id="SignalP"/>
    </source>
</evidence>